<feature type="region of interest" description="Disordered" evidence="1">
    <location>
        <begin position="1"/>
        <end position="24"/>
    </location>
</feature>
<keyword evidence="3" id="KW-1185">Reference proteome</keyword>
<feature type="compositionally biased region" description="Low complexity" evidence="1">
    <location>
        <begin position="1"/>
        <end position="19"/>
    </location>
</feature>
<organism evidence="2 3">
    <name type="scientific">Coniosporium apollinis</name>
    <dbReference type="NCBI Taxonomy" id="61459"/>
    <lineage>
        <taxon>Eukaryota</taxon>
        <taxon>Fungi</taxon>
        <taxon>Dikarya</taxon>
        <taxon>Ascomycota</taxon>
        <taxon>Pezizomycotina</taxon>
        <taxon>Dothideomycetes</taxon>
        <taxon>Dothideomycetes incertae sedis</taxon>
        <taxon>Coniosporium</taxon>
    </lineage>
</organism>
<proteinExistence type="predicted"/>
<sequence>MLDAPSSSATVPASSSVDTPEASPATNPFGGCVLIIWQDIPQDLKDDEEVHTSKQFKKVCENSYLEFISRASDAFRLRQRNLSILRLEYNDEKISTFTQLLEYAASILDCVEIKIITEVDTPKSFLLDYGNGEPIPVSELVYMALENNH</sequence>
<accession>A0ABQ9P124</accession>
<gene>
    <name evidence="2" type="ORF">H2201_002263</name>
</gene>
<evidence type="ECO:0000313" key="3">
    <source>
        <dbReference type="Proteomes" id="UP001172684"/>
    </source>
</evidence>
<reference evidence="2" key="1">
    <citation type="submission" date="2022-10" db="EMBL/GenBank/DDBJ databases">
        <title>Culturing micro-colonial fungi from biological soil crusts in the Mojave desert and describing Neophaeococcomyces mojavensis, and introducing the new genera and species Taxawa tesnikishii.</title>
        <authorList>
            <person name="Kurbessoian T."/>
            <person name="Stajich J.E."/>
        </authorList>
    </citation>
    <scope>NUCLEOTIDE SEQUENCE</scope>
    <source>
        <strain evidence="2">TK_1</strain>
    </source>
</reference>
<dbReference type="EMBL" id="JAPDRL010000011">
    <property type="protein sequence ID" value="KAJ9667728.1"/>
    <property type="molecule type" value="Genomic_DNA"/>
</dbReference>
<dbReference type="Proteomes" id="UP001172684">
    <property type="component" value="Unassembled WGS sequence"/>
</dbReference>
<comment type="caution">
    <text evidence="2">The sequence shown here is derived from an EMBL/GenBank/DDBJ whole genome shotgun (WGS) entry which is preliminary data.</text>
</comment>
<name>A0ABQ9P124_9PEZI</name>
<evidence type="ECO:0000313" key="2">
    <source>
        <dbReference type="EMBL" id="KAJ9667728.1"/>
    </source>
</evidence>
<protein>
    <submittedName>
        <fullName evidence="2">Uncharacterized protein</fullName>
    </submittedName>
</protein>
<evidence type="ECO:0000256" key="1">
    <source>
        <dbReference type="SAM" id="MobiDB-lite"/>
    </source>
</evidence>